<feature type="transmembrane region" description="Helical" evidence="6">
    <location>
        <begin position="12"/>
        <end position="38"/>
    </location>
</feature>
<proteinExistence type="predicted"/>
<evidence type="ECO:0000256" key="4">
    <source>
        <dbReference type="ARBA" id="ARBA00022989"/>
    </source>
</evidence>
<feature type="transmembrane region" description="Helical" evidence="6">
    <location>
        <begin position="171"/>
        <end position="190"/>
    </location>
</feature>
<feature type="transmembrane region" description="Helical" evidence="6">
    <location>
        <begin position="104"/>
        <end position="131"/>
    </location>
</feature>
<reference evidence="7 8" key="1">
    <citation type="submission" date="2020-07" db="EMBL/GenBank/DDBJ databases">
        <title>Sequencing the genomes of 1000 actinobacteria strains.</title>
        <authorList>
            <person name="Klenk H.-P."/>
        </authorList>
    </citation>
    <scope>NUCLEOTIDE SEQUENCE [LARGE SCALE GENOMIC DNA]</scope>
    <source>
        <strain evidence="7 8">DSM 44121</strain>
    </source>
</reference>
<dbReference type="GO" id="GO:0022857">
    <property type="term" value="F:transmembrane transporter activity"/>
    <property type="evidence" value="ECO:0007669"/>
    <property type="project" value="InterPro"/>
</dbReference>
<protein>
    <submittedName>
        <fullName evidence="7">Putative MFS family arabinose efflux permease</fullName>
    </submittedName>
</protein>
<evidence type="ECO:0000256" key="3">
    <source>
        <dbReference type="ARBA" id="ARBA00022692"/>
    </source>
</evidence>
<evidence type="ECO:0000256" key="2">
    <source>
        <dbReference type="ARBA" id="ARBA00022475"/>
    </source>
</evidence>
<evidence type="ECO:0000256" key="5">
    <source>
        <dbReference type="ARBA" id="ARBA00023136"/>
    </source>
</evidence>
<feature type="transmembrane region" description="Helical" evidence="6">
    <location>
        <begin position="44"/>
        <end position="65"/>
    </location>
</feature>
<dbReference type="Proteomes" id="UP000540568">
    <property type="component" value="Unassembled WGS sequence"/>
</dbReference>
<evidence type="ECO:0000256" key="1">
    <source>
        <dbReference type="ARBA" id="ARBA00004651"/>
    </source>
</evidence>
<evidence type="ECO:0000313" key="7">
    <source>
        <dbReference type="EMBL" id="MBA8811029.1"/>
    </source>
</evidence>
<dbReference type="RefSeq" id="WP_182620227.1">
    <property type="nucleotide sequence ID" value="NZ_BAAATF010000009.1"/>
</dbReference>
<keyword evidence="4 6" id="KW-1133">Transmembrane helix</keyword>
<evidence type="ECO:0000313" key="8">
    <source>
        <dbReference type="Proteomes" id="UP000540568"/>
    </source>
</evidence>
<comment type="caution">
    <text evidence="7">The sequence shown here is derived from an EMBL/GenBank/DDBJ whole genome shotgun (WGS) entry which is preliminary data.</text>
</comment>
<feature type="transmembrane region" description="Helical" evidence="6">
    <location>
        <begin position="344"/>
        <end position="370"/>
    </location>
</feature>
<feature type="transmembrane region" description="Helical" evidence="6">
    <location>
        <begin position="259"/>
        <end position="281"/>
    </location>
</feature>
<dbReference type="SUPFAM" id="SSF103473">
    <property type="entry name" value="MFS general substrate transporter"/>
    <property type="match status" value="1"/>
</dbReference>
<dbReference type="PANTHER" id="PTHR23513">
    <property type="entry name" value="INTEGRAL MEMBRANE EFFLUX PROTEIN-RELATED"/>
    <property type="match status" value="1"/>
</dbReference>
<organism evidence="7 8">
    <name type="scientific">Promicromonospora sukumoe</name>
    <dbReference type="NCBI Taxonomy" id="88382"/>
    <lineage>
        <taxon>Bacteria</taxon>
        <taxon>Bacillati</taxon>
        <taxon>Actinomycetota</taxon>
        <taxon>Actinomycetes</taxon>
        <taxon>Micrococcales</taxon>
        <taxon>Promicromonosporaceae</taxon>
        <taxon>Promicromonospora</taxon>
    </lineage>
</organism>
<keyword evidence="5 6" id="KW-0472">Membrane</keyword>
<dbReference type="Gene3D" id="1.20.1250.20">
    <property type="entry name" value="MFS general substrate transporter like domains"/>
    <property type="match status" value="1"/>
</dbReference>
<dbReference type="CDD" id="cd06173">
    <property type="entry name" value="MFS_MefA_like"/>
    <property type="match status" value="1"/>
</dbReference>
<feature type="transmembrane region" description="Helical" evidence="6">
    <location>
        <begin position="313"/>
        <end position="332"/>
    </location>
</feature>
<keyword evidence="2" id="KW-1003">Cell membrane</keyword>
<evidence type="ECO:0000256" key="6">
    <source>
        <dbReference type="SAM" id="Phobius"/>
    </source>
</evidence>
<dbReference type="GO" id="GO:0005886">
    <property type="term" value="C:plasma membrane"/>
    <property type="evidence" value="ECO:0007669"/>
    <property type="project" value="UniProtKB-SubCell"/>
</dbReference>
<feature type="transmembrane region" description="Helical" evidence="6">
    <location>
        <begin position="376"/>
        <end position="397"/>
    </location>
</feature>
<gene>
    <name evidence="7" type="ORF">FHX71_005036</name>
</gene>
<dbReference type="Pfam" id="PF07690">
    <property type="entry name" value="MFS_1"/>
    <property type="match status" value="1"/>
</dbReference>
<dbReference type="PANTHER" id="PTHR23513:SF6">
    <property type="entry name" value="MAJOR FACILITATOR SUPERFAMILY ASSOCIATED DOMAIN-CONTAINING PROTEIN"/>
    <property type="match status" value="1"/>
</dbReference>
<keyword evidence="3 6" id="KW-0812">Transmembrane</keyword>
<sequence>MNRRSLARDRNFLLFWGTQTFSVLGDSFSVIAFPLLMLEATGSLVQMGLLTSVMAAGSLSMGLVGGAIVDRFDRRRLLIVCDVARLLLFAAVPVCWAIEPQTWLLFVVAGVASVFGQLFQITYITAVPNIVGRDRVAEANGRLQATASLASIGGPALAGLVAAALGVTAAIAIDAATFGISALGLLAVRLDRVAPAASDRAGLGRDLRTGFVTGARFLWRHPVLRVLTVFLTITTFVTYGMTDVIIYQVRYGLEQGENVVGYVMAAAGVGTCVAAALSAWLRRKLGFGALWLGAMTLCGVAAAVLALSQDVLVLGAAVLGFWFGLMLAAVSSMSLRQTVTPDPLLGRVTAAFWTIHYSLAPLGAAALTAAADRFGAARPLLAVATIYLGVVAVAFFTPIRGRNPEGRPAG</sequence>
<dbReference type="AlphaFoldDB" id="A0A7W3JDV9"/>
<dbReference type="EMBL" id="JACGWV010000003">
    <property type="protein sequence ID" value="MBA8811029.1"/>
    <property type="molecule type" value="Genomic_DNA"/>
</dbReference>
<feature type="transmembrane region" description="Helical" evidence="6">
    <location>
        <begin position="77"/>
        <end position="98"/>
    </location>
</feature>
<feature type="transmembrane region" description="Helical" evidence="6">
    <location>
        <begin position="143"/>
        <end position="165"/>
    </location>
</feature>
<comment type="subcellular location">
    <subcellularLocation>
        <location evidence="1">Cell membrane</location>
        <topology evidence="1">Multi-pass membrane protein</topology>
    </subcellularLocation>
</comment>
<feature type="transmembrane region" description="Helical" evidence="6">
    <location>
        <begin position="226"/>
        <end position="247"/>
    </location>
</feature>
<feature type="transmembrane region" description="Helical" evidence="6">
    <location>
        <begin position="288"/>
        <end position="307"/>
    </location>
</feature>
<name>A0A7W3JDV9_9MICO</name>
<dbReference type="InterPro" id="IPR011701">
    <property type="entry name" value="MFS"/>
</dbReference>
<dbReference type="InterPro" id="IPR036259">
    <property type="entry name" value="MFS_trans_sf"/>
</dbReference>
<keyword evidence="8" id="KW-1185">Reference proteome</keyword>
<accession>A0A7W3JDV9</accession>